<evidence type="ECO:0000313" key="2">
    <source>
        <dbReference type="Proteomes" id="UP000054018"/>
    </source>
</evidence>
<reference evidence="2" key="2">
    <citation type="submission" date="2015-01" db="EMBL/GenBank/DDBJ databases">
        <title>Evolutionary Origins and Diversification of the Mycorrhizal Mutualists.</title>
        <authorList>
            <consortium name="DOE Joint Genome Institute"/>
            <consortium name="Mycorrhizal Genomics Consortium"/>
            <person name="Kohler A."/>
            <person name="Kuo A."/>
            <person name="Nagy L.G."/>
            <person name="Floudas D."/>
            <person name="Copeland A."/>
            <person name="Barry K.W."/>
            <person name="Cichocki N."/>
            <person name="Veneault-Fourrey C."/>
            <person name="LaButti K."/>
            <person name="Lindquist E.A."/>
            <person name="Lipzen A."/>
            <person name="Lundell T."/>
            <person name="Morin E."/>
            <person name="Murat C."/>
            <person name="Riley R."/>
            <person name="Ohm R."/>
            <person name="Sun H."/>
            <person name="Tunlid A."/>
            <person name="Henrissat B."/>
            <person name="Grigoriev I.V."/>
            <person name="Hibbett D.S."/>
            <person name="Martin F."/>
        </authorList>
    </citation>
    <scope>NUCLEOTIDE SEQUENCE [LARGE SCALE GENOMIC DNA]</scope>
    <source>
        <strain evidence="2">441</strain>
    </source>
</reference>
<proteinExistence type="predicted"/>
<name>A0A0C9ZSS6_9AGAM</name>
<accession>A0A0C9ZSS6</accession>
<evidence type="ECO:0000313" key="1">
    <source>
        <dbReference type="EMBL" id="KIK25312.1"/>
    </source>
</evidence>
<reference evidence="1 2" key="1">
    <citation type="submission" date="2014-04" db="EMBL/GenBank/DDBJ databases">
        <authorList>
            <consortium name="DOE Joint Genome Institute"/>
            <person name="Kuo A."/>
            <person name="Kohler A."/>
            <person name="Costa M.D."/>
            <person name="Nagy L.G."/>
            <person name="Floudas D."/>
            <person name="Copeland A."/>
            <person name="Barry K.W."/>
            <person name="Cichocki N."/>
            <person name="Veneault-Fourrey C."/>
            <person name="LaButti K."/>
            <person name="Lindquist E.A."/>
            <person name="Lipzen A."/>
            <person name="Lundell T."/>
            <person name="Morin E."/>
            <person name="Murat C."/>
            <person name="Sun H."/>
            <person name="Tunlid A."/>
            <person name="Henrissat B."/>
            <person name="Grigoriev I.V."/>
            <person name="Hibbett D.S."/>
            <person name="Martin F."/>
            <person name="Nordberg H.P."/>
            <person name="Cantor M.N."/>
            <person name="Hua S.X."/>
        </authorList>
    </citation>
    <scope>NUCLEOTIDE SEQUENCE [LARGE SCALE GENOMIC DNA]</scope>
    <source>
        <strain evidence="1 2">441</strain>
    </source>
</reference>
<dbReference type="HOGENOM" id="CLU_2038959_0_0_1"/>
<organism evidence="1 2">
    <name type="scientific">Pisolithus microcarpus 441</name>
    <dbReference type="NCBI Taxonomy" id="765257"/>
    <lineage>
        <taxon>Eukaryota</taxon>
        <taxon>Fungi</taxon>
        <taxon>Dikarya</taxon>
        <taxon>Basidiomycota</taxon>
        <taxon>Agaricomycotina</taxon>
        <taxon>Agaricomycetes</taxon>
        <taxon>Agaricomycetidae</taxon>
        <taxon>Boletales</taxon>
        <taxon>Sclerodermatineae</taxon>
        <taxon>Pisolithaceae</taxon>
        <taxon>Pisolithus</taxon>
    </lineage>
</organism>
<dbReference type="AlphaFoldDB" id="A0A0C9ZSS6"/>
<gene>
    <name evidence="1" type="ORF">PISMIDRAFT_677320</name>
</gene>
<dbReference type="EMBL" id="KN833709">
    <property type="protein sequence ID" value="KIK25312.1"/>
    <property type="molecule type" value="Genomic_DNA"/>
</dbReference>
<protein>
    <submittedName>
        <fullName evidence="1">Uncharacterized protein</fullName>
    </submittedName>
</protein>
<keyword evidence="2" id="KW-1185">Reference proteome</keyword>
<dbReference type="Proteomes" id="UP000054018">
    <property type="component" value="Unassembled WGS sequence"/>
</dbReference>
<sequence>MHRFLFPQQCPKCDASIILHIPVSFSVILCRRSGRVCIYIVPNTPTPEIHSRKFDNPTAWLLRETYTFFPITQLQPNYGVSEHTTRVASTKHNIVKHERHDISLPKAVRAYVPECFSCMYI</sequence>